<dbReference type="Pfam" id="PF04972">
    <property type="entry name" value="BON"/>
    <property type="match status" value="3"/>
</dbReference>
<reference evidence="2 3" key="1">
    <citation type="submission" date="2024-01" db="EMBL/GenBank/DDBJ databases">
        <title>The diversity of rhizobia nodulating Mimosa spp. in eleven states of Brazil covering several biomes is determined by host plant, location, and edaphic factors.</title>
        <authorList>
            <person name="Rouws L."/>
            <person name="Barauna A."/>
            <person name="Beukes C."/>
            <person name="De Faria S.M."/>
            <person name="Gross E."/>
            <person name="Dos Reis Junior F.B."/>
            <person name="Simon M."/>
            <person name="Maluk M."/>
            <person name="Odee D.W."/>
            <person name="Kenicer G."/>
            <person name="Young J.P.W."/>
            <person name="Reis V.M."/>
            <person name="Zilli J."/>
            <person name="James E.K."/>
        </authorList>
    </citation>
    <scope>NUCLEOTIDE SEQUENCE [LARGE SCALE GENOMIC DNA]</scope>
    <source>
        <strain evidence="2 3">JHI1651</strain>
    </source>
</reference>
<dbReference type="PROSITE" id="PS50914">
    <property type="entry name" value="BON"/>
    <property type="match status" value="3"/>
</dbReference>
<feature type="domain" description="BON" evidence="1">
    <location>
        <begin position="12"/>
        <end position="80"/>
    </location>
</feature>
<evidence type="ECO:0000313" key="2">
    <source>
        <dbReference type="EMBL" id="MEO1755762.1"/>
    </source>
</evidence>
<gene>
    <name evidence="2" type="ORF">VOI32_17695</name>
</gene>
<dbReference type="Proteomes" id="UP001462961">
    <property type="component" value="Unassembled WGS sequence"/>
</dbReference>
<protein>
    <submittedName>
        <fullName evidence="2">BON domain-containing protein</fullName>
    </submittedName>
</protein>
<dbReference type="InterPro" id="IPR007055">
    <property type="entry name" value="BON_dom"/>
</dbReference>
<sequence length="226" mass="24485">MTPTATFRISPRDFELANSIVDVIRRDPSLCTEPVCVDVRDGNVTLRGTVSRYAAMIATCAAAEAVPGVCGVTSDLTVQIPGPLRRTDDEIRDAALAALKWKACLPPGSVNVCVRDGSVTLLGQVDWSYQKRLAEQVLEPLDGLTSICNKLCVSDRQVEMEVLRRIRTALQVAAQAQADAIEVEVRDGTVYLRGRLPCISGRAVACSAARGHPEVRRLCDELHVTT</sequence>
<dbReference type="EMBL" id="JAYLVJ010000019">
    <property type="protein sequence ID" value="MEO1755762.1"/>
    <property type="molecule type" value="Genomic_DNA"/>
</dbReference>
<keyword evidence="3" id="KW-1185">Reference proteome</keyword>
<accession>A0ABV0DXS6</accession>
<proteinExistence type="predicted"/>
<dbReference type="RefSeq" id="WP_227244497.1">
    <property type="nucleotide sequence ID" value="NZ_CP065404.1"/>
</dbReference>
<dbReference type="Gene3D" id="3.30.1340.30">
    <property type="match status" value="2"/>
</dbReference>
<comment type="caution">
    <text evidence="2">The sequence shown here is derived from an EMBL/GenBank/DDBJ whole genome shotgun (WGS) entry which is preliminary data.</text>
</comment>
<name>A0ABV0DXS6_9BURK</name>
<dbReference type="PANTHER" id="PTHR34606">
    <property type="entry name" value="BON DOMAIN-CONTAINING PROTEIN"/>
    <property type="match status" value="1"/>
</dbReference>
<feature type="domain" description="BON" evidence="1">
    <location>
        <begin position="158"/>
        <end position="226"/>
    </location>
</feature>
<dbReference type="InterPro" id="IPR051686">
    <property type="entry name" value="Lipoprotein_DolP"/>
</dbReference>
<evidence type="ECO:0000313" key="3">
    <source>
        <dbReference type="Proteomes" id="UP001462961"/>
    </source>
</evidence>
<evidence type="ECO:0000259" key="1">
    <source>
        <dbReference type="PROSITE" id="PS50914"/>
    </source>
</evidence>
<feature type="domain" description="BON" evidence="1">
    <location>
        <begin position="87"/>
        <end position="155"/>
    </location>
</feature>
<dbReference type="PANTHER" id="PTHR34606:SF4">
    <property type="entry name" value="OUTER MEMBRANE LIPOPROTEIN DOLP"/>
    <property type="match status" value="1"/>
</dbReference>
<organism evidence="2 3">
    <name type="scientific">Paraburkholderia caribensis</name>
    <dbReference type="NCBI Taxonomy" id="75105"/>
    <lineage>
        <taxon>Bacteria</taxon>
        <taxon>Pseudomonadati</taxon>
        <taxon>Pseudomonadota</taxon>
        <taxon>Betaproteobacteria</taxon>
        <taxon>Burkholderiales</taxon>
        <taxon>Burkholderiaceae</taxon>
        <taxon>Paraburkholderia</taxon>
    </lineage>
</organism>